<organism evidence="1 2">
    <name type="scientific">Cellvibrio zantedeschiae</name>
    <dbReference type="NCBI Taxonomy" id="1237077"/>
    <lineage>
        <taxon>Bacteria</taxon>
        <taxon>Pseudomonadati</taxon>
        <taxon>Pseudomonadota</taxon>
        <taxon>Gammaproteobacteria</taxon>
        <taxon>Cellvibrionales</taxon>
        <taxon>Cellvibrionaceae</taxon>
        <taxon>Cellvibrio</taxon>
    </lineage>
</organism>
<reference evidence="2" key="1">
    <citation type="journal article" date="2019" name="Int. J. Syst. Evol. Microbiol.">
        <title>The Global Catalogue of Microorganisms (GCM) 10K type strain sequencing project: providing services to taxonomists for standard genome sequencing and annotation.</title>
        <authorList>
            <consortium name="The Broad Institute Genomics Platform"/>
            <consortium name="The Broad Institute Genome Sequencing Center for Infectious Disease"/>
            <person name="Wu L."/>
            <person name="Ma J."/>
        </authorList>
    </citation>
    <scope>NUCLEOTIDE SEQUENCE [LARGE SCALE GENOMIC DNA]</scope>
    <source>
        <strain evidence="2">KCTC 32239</strain>
    </source>
</reference>
<dbReference type="Proteomes" id="UP000619761">
    <property type="component" value="Unassembled WGS sequence"/>
</dbReference>
<proteinExistence type="predicted"/>
<evidence type="ECO:0000313" key="2">
    <source>
        <dbReference type="Proteomes" id="UP000619761"/>
    </source>
</evidence>
<protein>
    <recommendedName>
        <fullName evidence="3">LysR substrate-binding domain-containing protein</fullName>
    </recommendedName>
</protein>
<dbReference type="RefSeq" id="WP_189421107.1">
    <property type="nucleotide sequence ID" value="NZ_BMYZ01000004.1"/>
</dbReference>
<accession>A0ABQ3BAN0</accession>
<name>A0ABQ3BAN0_9GAMM</name>
<keyword evidence="2" id="KW-1185">Reference proteome</keyword>
<gene>
    <name evidence="1" type="ORF">GCM10011613_35610</name>
</gene>
<dbReference type="EMBL" id="BMYZ01000004">
    <property type="protein sequence ID" value="GGY87309.1"/>
    <property type="molecule type" value="Genomic_DNA"/>
</dbReference>
<evidence type="ECO:0000313" key="1">
    <source>
        <dbReference type="EMBL" id="GGY87309.1"/>
    </source>
</evidence>
<comment type="caution">
    <text evidence="1">The sequence shown here is derived from an EMBL/GenBank/DDBJ whole genome shotgun (WGS) entry which is preliminary data.</text>
</comment>
<evidence type="ECO:0008006" key="3">
    <source>
        <dbReference type="Google" id="ProtNLM"/>
    </source>
</evidence>
<sequence>MPYPKLKSDDILGSREICFTNRKDSIHPQLMRLCMDFDLVVLQVQRRAFSHISKRLLSTGNAFVITNRDYRTTGQLFSPWCDTMLELEIFAKKHHVDILHDHLFGDDINETNWR</sequence>